<dbReference type="EMBL" id="CP034337">
    <property type="protein sequence ID" value="AZL74784.1"/>
    <property type="molecule type" value="Genomic_DNA"/>
</dbReference>
<evidence type="ECO:0000256" key="1">
    <source>
        <dbReference type="SAM" id="MobiDB-lite"/>
    </source>
</evidence>
<gene>
    <name evidence="2" type="ORF">EI693_17580</name>
</gene>
<evidence type="ECO:0000313" key="2">
    <source>
        <dbReference type="EMBL" id="AZL74784.1"/>
    </source>
</evidence>
<proteinExistence type="predicted"/>
<protein>
    <submittedName>
        <fullName evidence="2">Uncharacterized protein</fullName>
    </submittedName>
</protein>
<feature type="compositionally biased region" description="Basic and acidic residues" evidence="1">
    <location>
        <begin position="66"/>
        <end position="83"/>
    </location>
</feature>
<sequence length="83" mass="9299">MSNIVRNLRWDVQGKVISCASRGVAGLVLPLYFSFMKLKVDGVSDPLIMRPTSSDNGTKNSLKFNELSESKAPEAFRSHDRQR</sequence>
<name>A0ABN5TI49_9PSED</name>
<reference evidence="2 3" key="1">
    <citation type="submission" date="2018-12" db="EMBL/GenBank/DDBJ databases">
        <authorList>
            <person name="Li S."/>
            <person name="Yang R."/>
            <person name="Chen G."/>
            <person name="Zou L."/>
            <person name="Zhang C."/>
            <person name="Chen Y."/>
            <person name="Liu Z."/>
            <person name="Li Y."/>
            <person name="Yan Y."/>
            <person name="Huang M."/>
            <person name="Chen T."/>
        </authorList>
    </citation>
    <scope>NUCLEOTIDE SEQUENCE [LARGE SCALE GENOMIC DNA]</scope>
    <source>
        <strain evidence="2 3">2014</strain>
    </source>
</reference>
<accession>A0ABN5TI49</accession>
<evidence type="ECO:0000313" key="3">
    <source>
        <dbReference type="Proteomes" id="UP000272622"/>
    </source>
</evidence>
<feature type="region of interest" description="Disordered" evidence="1">
    <location>
        <begin position="49"/>
        <end position="83"/>
    </location>
</feature>
<dbReference type="Proteomes" id="UP000272622">
    <property type="component" value="Chromosome"/>
</dbReference>
<keyword evidence="3" id="KW-1185">Reference proteome</keyword>
<organism evidence="2 3">
    <name type="scientific">Pseudomonas oryziphila</name>
    <dbReference type="NCBI Taxonomy" id="2894079"/>
    <lineage>
        <taxon>Bacteria</taxon>
        <taxon>Pseudomonadati</taxon>
        <taxon>Pseudomonadota</taxon>
        <taxon>Gammaproteobacteria</taxon>
        <taxon>Pseudomonadales</taxon>
        <taxon>Pseudomonadaceae</taxon>
        <taxon>Pseudomonas</taxon>
    </lineage>
</organism>
<feature type="compositionally biased region" description="Polar residues" evidence="1">
    <location>
        <begin position="51"/>
        <end position="63"/>
    </location>
</feature>